<accession>A0A0C3BLC2</accession>
<gene>
    <name evidence="1" type="ORF">M408DRAFT_326586</name>
</gene>
<reference evidence="2" key="2">
    <citation type="submission" date="2015-01" db="EMBL/GenBank/DDBJ databases">
        <title>Evolutionary Origins and Diversification of the Mycorrhizal Mutualists.</title>
        <authorList>
            <consortium name="DOE Joint Genome Institute"/>
            <consortium name="Mycorrhizal Genomics Consortium"/>
            <person name="Kohler A."/>
            <person name="Kuo A."/>
            <person name="Nagy L.G."/>
            <person name="Floudas D."/>
            <person name="Copeland A."/>
            <person name="Barry K.W."/>
            <person name="Cichocki N."/>
            <person name="Veneault-Fourrey C."/>
            <person name="LaButti K."/>
            <person name="Lindquist E.A."/>
            <person name="Lipzen A."/>
            <person name="Lundell T."/>
            <person name="Morin E."/>
            <person name="Murat C."/>
            <person name="Riley R."/>
            <person name="Ohm R."/>
            <person name="Sun H."/>
            <person name="Tunlid A."/>
            <person name="Henrissat B."/>
            <person name="Grigoriev I.V."/>
            <person name="Hibbett D.S."/>
            <person name="Martin F."/>
        </authorList>
    </citation>
    <scope>NUCLEOTIDE SEQUENCE [LARGE SCALE GENOMIC DNA]</scope>
    <source>
        <strain evidence="2">MAFF 305830</strain>
    </source>
</reference>
<name>A0A0C3BLC2_SERVB</name>
<reference evidence="1 2" key="1">
    <citation type="submission" date="2014-04" db="EMBL/GenBank/DDBJ databases">
        <authorList>
            <consortium name="DOE Joint Genome Institute"/>
            <person name="Kuo A."/>
            <person name="Zuccaro A."/>
            <person name="Kohler A."/>
            <person name="Nagy L.G."/>
            <person name="Floudas D."/>
            <person name="Copeland A."/>
            <person name="Barry K.W."/>
            <person name="Cichocki N."/>
            <person name="Veneault-Fourrey C."/>
            <person name="LaButti K."/>
            <person name="Lindquist E.A."/>
            <person name="Lipzen A."/>
            <person name="Lundell T."/>
            <person name="Morin E."/>
            <person name="Murat C."/>
            <person name="Sun H."/>
            <person name="Tunlid A."/>
            <person name="Henrissat B."/>
            <person name="Grigoriev I.V."/>
            <person name="Hibbett D.S."/>
            <person name="Martin F."/>
            <person name="Nordberg H.P."/>
            <person name="Cantor M.N."/>
            <person name="Hua S.X."/>
        </authorList>
    </citation>
    <scope>NUCLEOTIDE SEQUENCE [LARGE SCALE GENOMIC DNA]</scope>
    <source>
        <strain evidence="1 2">MAFF 305830</strain>
    </source>
</reference>
<dbReference type="AlphaFoldDB" id="A0A0C3BLC2"/>
<keyword evidence="2" id="KW-1185">Reference proteome</keyword>
<evidence type="ECO:0000313" key="1">
    <source>
        <dbReference type="EMBL" id="KIM32869.1"/>
    </source>
</evidence>
<sequence length="616" mass="69986">MREKCVRKPLNLSVHARSTIRSQENAKGRPILFLKAPRHVLEPPTADTRKLVLHTFINHVQKARKGENIRPPGNILDILGASRQTRLELSDPGVQWVSFLLRHGKGTQAARVFSMFLHRGYHFSSPAIKYLCEDASLLSSTKPATVFAEYIFTNRHCKEIIGPIIESFHFHRKYPAILVLGSRTLAKDGESLAANHHRYILQSIFKVHCMDRRMRSQDRTSAVKALLSVLGDWLQAFKRDGHCLTQADIIILVPQLFSILQKQHPRERPLPHKLHFWVLSLLDKLSEHLSDPLAKITFAEAYLNSVDGIRQSRRRHPTKMGADRSRSIYSDIIRWAETWPGGSAFLGRSVGMDIPELEELMTRTRILKVLAMDRVAAGDGETALEHIRGIKSLQLALLEAQRGKAAVVHQRARQYILDARIRYTSTIVRVCSHYLRKQEIQPLFLVLSFTAHIDDLATFIRLWKRAIHLVTQKGRWSGTFGLNALLTLLARSVPPLWEKAVVGELLFTPPPPLPPPSSLRLSSSLSPLLEATLRVALLDISPEGVQGTDRRKWDTAQLIIQAQENPKAFLHWEETLIPFIGNLPLLWKHLLIATGDSDEKVRLERSLLSRMARNKE</sequence>
<evidence type="ECO:0000313" key="2">
    <source>
        <dbReference type="Proteomes" id="UP000054097"/>
    </source>
</evidence>
<dbReference type="OrthoDB" id="5578724at2759"/>
<dbReference type="Proteomes" id="UP000054097">
    <property type="component" value="Unassembled WGS sequence"/>
</dbReference>
<organism evidence="1 2">
    <name type="scientific">Serendipita vermifera MAFF 305830</name>
    <dbReference type="NCBI Taxonomy" id="933852"/>
    <lineage>
        <taxon>Eukaryota</taxon>
        <taxon>Fungi</taxon>
        <taxon>Dikarya</taxon>
        <taxon>Basidiomycota</taxon>
        <taxon>Agaricomycotina</taxon>
        <taxon>Agaricomycetes</taxon>
        <taxon>Sebacinales</taxon>
        <taxon>Serendipitaceae</taxon>
        <taxon>Serendipita</taxon>
    </lineage>
</organism>
<protein>
    <submittedName>
        <fullName evidence="1">Uncharacterized protein</fullName>
    </submittedName>
</protein>
<dbReference type="EMBL" id="KN824279">
    <property type="protein sequence ID" value="KIM32869.1"/>
    <property type="molecule type" value="Genomic_DNA"/>
</dbReference>
<dbReference type="HOGENOM" id="CLU_453488_0_0_1"/>
<proteinExistence type="predicted"/>